<keyword evidence="3" id="KW-0597">Phosphoprotein</keyword>
<reference evidence="10 11" key="1">
    <citation type="submission" date="2012-01" db="EMBL/GenBank/DDBJ databases">
        <title>The Genome Sequence of Scardovia wiggsiae F0424.</title>
        <authorList>
            <consortium name="The Broad Institute Genome Sequencing Platform"/>
            <person name="Earl A."/>
            <person name="Ward D."/>
            <person name="Feldgarden M."/>
            <person name="Gevers D."/>
            <person name="Izard J."/>
            <person name="Ganesan A."/>
            <person name="Baranova O.V."/>
            <person name="Blanton J.M."/>
            <person name="Tanner A.C."/>
            <person name="Mathney J."/>
            <person name="Dewhirst F.E."/>
            <person name="Young S.K."/>
            <person name="Zeng Q."/>
            <person name="Gargeya S."/>
            <person name="Fitzgerald M."/>
            <person name="Haas B."/>
            <person name="Abouelleil A."/>
            <person name="Alvarado L."/>
            <person name="Arachchi H.M."/>
            <person name="Berlin A."/>
            <person name="Chapman S.B."/>
            <person name="Gearin G."/>
            <person name="Goldberg J."/>
            <person name="Griggs A."/>
            <person name="Gujja S."/>
            <person name="Hansen M."/>
            <person name="Heiman D."/>
            <person name="Howarth C."/>
            <person name="Larimer J."/>
            <person name="Lui A."/>
            <person name="MacDonald P.J.P."/>
            <person name="McCowen C."/>
            <person name="Montmayeur A."/>
            <person name="Murphy C."/>
            <person name="Neiman D."/>
            <person name="Pearson M."/>
            <person name="Priest M."/>
            <person name="Roberts A."/>
            <person name="Saif S."/>
            <person name="Shea T."/>
            <person name="Sisk P."/>
            <person name="Stolte C."/>
            <person name="Sykes S."/>
            <person name="Wortman J."/>
            <person name="Nusbaum C."/>
            <person name="Birren B."/>
        </authorList>
    </citation>
    <scope>NUCLEOTIDE SEQUENCE [LARGE SCALE GENOMIC DNA]</scope>
    <source>
        <strain evidence="10 11">F0424</strain>
    </source>
</reference>
<dbReference type="InterPro" id="IPR003594">
    <property type="entry name" value="HATPase_dom"/>
</dbReference>
<evidence type="ECO:0000256" key="6">
    <source>
        <dbReference type="ARBA" id="ARBA00022777"/>
    </source>
</evidence>
<dbReference type="GO" id="GO:0005524">
    <property type="term" value="F:ATP binding"/>
    <property type="evidence" value="ECO:0007669"/>
    <property type="project" value="UniProtKB-KW"/>
</dbReference>
<evidence type="ECO:0000256" key="4">
    <source>
        <dbReference type="ARBA" id="ARBA00022679"/>
    </source>
</evidence>
<dbReference type="Proteomes" id="UP000006415">
    <property type="component" value="Unassembled WGS sequence"/>
</dbReference>
<dbReference type="GO" id="GO:0004673">
    <property type="term" value="F:protein histidine kinase activity"/>
    <property type="evidence" value="ECO:0007669"/>
    <property type="project" value="UniProtKB-EC"/>
</dbReference>
<dbReference type="Pfam" id="PF02518">
    <property type="entry name" value="HATPase_c"/>
    <property type="match status" value="1"/>
</dbReference>
<comment type="catalytic activity">
    <reaction evidence="1">
        <text>ATP + protein L-histidine = ADP + protein N-phospho-L-histidine.</text>
        <dbReference type="EC" id="2.7.13.3"/>
    </reaction>
</comment>
<name>J0LNZ3_9BIFI</name>
<dbReference type="AlphaFoldDB" id="J0LNZ3"/>
<dbReference type="PROSITE" id="PS50109">
    <property type="entry name" value="HIS_KIN"/>
    <property type="match status" value="1"/>
</dbReference>
<evidence type="ECO:0000313" key="11">
    <source>
        <dbReference type="Proteomes" id="UP000006415"/>
    </source>
</evidence>
<dbReference type="InterPro" id="IPR036890">
    <property type="entry name" value="HATPase_C_sf"/>
</dbReference>
<dbReference type="PANTHER" id="PTHR43065:SF10">
    <property type="entry name" value="PEROXIDE STRESS-ACTIVATED HISTIDINE KINASE MAK3"/>
    <property type="match status" value="1"/>
</dbReference>
<dbReference type="Gene3D" id="3.30.565.10">
    <property type="entry name" value="Histidine kinase-like ATPase, C-terminal domain"/>
    <property type="match status" value="2"/>
</dbReference>
<organism evidence="10 11">
    <name type="scientific">Scardovia wiggsiae F0424</name>
    <dbReference type="NCBI Taxonomy" id="857290"/>
    <lineage>
        <taxon>Bacteria</taxon>
        <taxon>Bacillati</taxon>
        <taxon>Actinomycetota</taxon>
        <taxon>Actinomycetes</taxon>
        <taxon>Bifidobacteriales</taxon>
        <taxon>Bifidobacteriaceae</taxon>
        <taxon>Scardovia</taxon>
    </lineage>
</organism>
<dbReference type="EMBL" id="AGZS01000001">
    <property type="protein sequence ID" value="EJD65522.1"/>
    <property type="molecule type" value="Genomic_DNA"/>
</dbReference>
<dbReference type="SUPFAM" id="SSF55874">
    <property type="entry name" value="ATPase domain of HSP90 chaperone/DNA topoisomerase II/histidine kinase"/>
    <property type="match status" value="2"/>
</dbReference>
<gene>
    <name evidence="10" type="ORF">HMPREF9156_00286</name>
</gene>
<accession>J0LNZ3</accession>
<evidence type="ECO:0000256" key="8">
    <source>
        <dbReference type="ARBA" id="ARBA00023012"/>
    </source>
</evidence>
<dbReference type="EC" id="2.7.13.3" evidence="2"/>
<keyword evidence="11" id="KW-1185">Reference proteome</keyword>
<evidence type="ECO:0000256" key="5">
    <source>
        <dbReference type="ARBA" id="ARBA00022741"/>
    </source>
</evidence>
<evidence type="ECO:0000256" key="7">
    <source>
        <dbReference type="ARBA" id="ARBA00022840"/>
    </source>
</evidence>
<dbReference type="OrthoDB" id="9816482at2"/>
<dbReference type="STRING" id="857290.HMPREF9156_00286"/>
<dbReference type="eggNOG" id="COG4191">
    <property type="taxonomic scope" value="Bacteria"/>
</dbReference>
<keyword evidence="5" id="KW-0547">Nucleotide-binding</keyword>
<protein>
    <recommendedName>
        <fullName evidence="2">histidine kinase</fullName>
        <ecNumber evidence="2">2.7.13.3</ecNumber>
    </recommendedName>
</protein>
<evidence type="ECO:0000256" key="3">
    <source>
        <dbReference type="ARBA" id="ARBA00022553"/>
    </source>
</evidence>
<proteinExistence type="predicted"/>
<evidence type="ECO:0000256" key="1">
    <source>
        <dbReference type="ARBA" id="ARBA00000085"/>
    </source>
</evidence>
<keyword evidence="4" id="KW-0808">Transferase</keyword>
<evidence type="ECO:0000259" key="9">
    <source>
        <dbReference type="PROSITE" id="PS50109"/>
    </source>
</evidence>
<keyword evidence="6" id="KW-0418">Kinase</keyword>
<evidence type="ECO:0000256" key="2">
    <source>
        <dbReference type="ARBA" id="ARBA00012438"/>
    </source>
</evidence>
<evidence type="ECO:0000313" key="10">
    <source>
        <dbReference type="EMBL" id="EJD65522.1"/>
    </source>
</evidence>
<dbReference type="PRINTS" id="PR00344">
    <property type="entry name" value="BCTRLSENSOR"/>
</dbReference>
<dbReference type="PANTHER" id="PTHR43065">
    <property type="entry name" value="SENSOR HISTIDINE KINASE"/>
    <property type="match status" value="1"/>
</dbReference>
<sequence length="735" mass="83478">MKDEINRNKEHISQVNSSIENNASSLYKMRPAGRHILTIGAELIQDPYAAIVELVKNCYDADSPDAIIVFKRVVEEDILEIQVIDHGHGMTTKDVTEKWLVPSTDYKASKRFSPKGRIMQGRKGIGRYAASILGNNLIMQTVDSQHVLTEVAIDWSQFKEYEYLDQVQFPIRTYRTEKGPGTKLIMRSKFTDNKYWNENTFSKLRFELKKLIPPTVGKEDSSSVFDISLKFDNYFENTEDNTVEPIKPYPILDYFDYRISGKIEASGGGELIYENHKIEPIETETVLINYGETGCGSLDIDIRVYDRDKESIEQLISRGLKDERGSYVKKNQARALLNDVNGIGVYRNGFRIRPLGDADFDWLKLNEQRVQRPSIKIGSNQVVGYVHIQSEESSGLEEKSARDGLKENDAYNALRRVTKEVISELEKRRFIFRRKSALIDPTKKVADNIDILFDYSELSHSISRTLKKAELSETVINQVDDIISKEAQKKNKTAEEIKKAVAIYQGQATLGKVINVILHEGRRPLNYIKNQSKNLSYYGVEFKKSRNDNAYQKVIELTAGIAQNADSFADLFGRLDTLSARTRISKRKILVAEAINEAVAIFNADCEKDKINVVINCDKDLSIQGWKQDFIAIFVNLLDNSIFWFNEKECVSRVISFNARRIDGIFQLDYTDSGPGISDELLENSVIFEPEFTTKENGTGLGLAIAGEAASRNDLELTAVHDDNGAHFILRSNRD</sequence>
<dbReference type="InterPro" id="IPR005467">
    <property type="entry name" value="His_kinase_dom"/>
</dbReference>
<dbReference type="Pfam" id="PF13589">
    <property type="entry name" value="HATPase_c_3"/>
    <property type="match status" value="1"/>
</dbReference>
<dbReference type="InterPro" id="IPR004358">
    <property type="entry name" value="Sig_transdc_His_kin-like_C"/>
</dbReference>
<keyword evidence="7" id="KW-0067">ATP-binding</keyword>
<comment type="caution">
    <text evidence="10">The sequence shown here is derived from an EMBL/GenBank/DDBJ whole genome shotgun (WGS) entry which is preliminary data.</text>
</comment>
<feature type="domain" description="Histidine kinase" evidence="9">
    <location>
        <begin position="516"/>
        <end position="735"/>
    </location>
</feature>
<keyword evidence="8" id="KW-0902">Two-component regulatory system</keyword>
<dbReference type="RefSeq" id="WP_007147354.1">
    <property type="nucleotide sequence ID" value="NZ_AKCI01000001.1"/>
</dbReference>
<dbReference type="GO" id="GO:0000160">
    <property type="term" value="P:phosphorelay signal transduction system"/>
    <property type="evidence" value="ECO:0007669"/>
    <property type="project" value="UniProtKB-KW"/>
</dbReference>
<dbReference type="HOGENOM" id="CLU_012281_1_0_11"/>